<dbReference type="AlphaFoldDB" id="A0AAV3U6U4"/>
<comment type="similarity">
    <text evidence="1">Belongs to the short-chain dehydrogenases/reductases (SDR) family.</text>
</comment>
<dbReference type="Proteomes" id="UP001409585">
    <property type="component" value="Unassembled WGS sequence"/>
</dbReference>
<dbReference type="GO" id="GO:0016491">
    <property type="term" value="F:oxidoreductase activity"/>
    <property type="evidence" value="ECO:0007669"/>
    <property type="project" value="UniProtKB-KW"/>
</dbReference>
<dbReference type="PANTHER" id="PTHR43943">
    <property type="entry name" value="DEHYDROGENASE/REDUCTASE (SDR FAMILY) MEMBER 4"/>
    <property type="match status" value="1"/>
</dbReference>
<evidence type="ECO:0000313" key="4">
    <source>
        <dbReference type="Proteomes" id="UP001409585"/>
    </source>
</evidence>
<evidence type="ECO:0000256" key="1">
    <source>
        <dbReference type="ARBA" id="ARBA00006484"/>
    </source>
</evidence>
<gene>
    <name evidence="3" type="ORF">GCM10025791_36630</name>
</gene>
<dbReference type="Gene3D" id="3.40.50.720">
    <property type="entry name" value="NAD(P)-binding Rossmann-like Domain"/>
    <property type="match status" value="1"/>
</dbReference>
<dbReference type="InterPro" id="IPR002347">
    <property type="entry name" value="SDR_fam"/>
</dbReference>
<comment type="caution">
    <text evidence="3">The sequence shown here is derived from an EMBL/GenBank/DDBJ whole genome shotgun (WGS) entry which is preliminary data.</text>
</comment>
<dbReference type="EMBL" id="BAABLX010000029">
    <property type="protein sequence ID" value="GAA4952574.1"/>
    <property type="molecule type" value="Genomic_DNA"/>
</dbReference>
<dbReference type="FunFam" id="3.40.50.720:FF:000084">
    <property type="entry name" value="Short-chain dehydrogenase reductase"/>
    <property type="match status" value="1"/>
</dbReference>
<dbReference type="PRINTS" id="PR00081">
    <property type="entry name" value="GDHRDH"/>
</dbReference>
<proteinExistence type="inferred from homology"/>
<dbReference type="RefSeq" id="WP_345425885.1">
    <property type="nucleotide sequence ID" value="NZ_AP031496.1"/>
</dbReference>
<keyword evidence="2" id="KW-0560">Oxidoreductase</keyword>
<dbReference type="SUPFAM" id="SSF51735">
    <property type="entry name" value="NAD(P)-binding Rossmann-fold domains"/>
    <property type="match status" value="1"/>
</dbReference>
<name>A0AAV3U6U4_9ALTE</name>
<dbReference type="InterPro" id="IPR036291">
    <property type="entry name" value="NAD(P)-bd_dom_sf"/>
</dbReference>
<protein>
    <submittedName>
        <fullName evidence="3">SDR family NAD(P)-dependent oxidoreductase</fullName>
    </submittedName>
</protein>
<dbReference type="PANTHER" id="PTHR43943:SF17">
    <property type="entry name" value="3-PHENYLPROPIONATE-DIHYDRODIOL_CINNAMIC ACID-DIHYDRODIOL DEHYDROGENASE"/>
    <property type="match status" value="1"/>
</dbReference>
<dbReference type="Pfam" id="PF13561">
    <property type="entry name" value="adh_short_C2"/>
    <property type="match status" value="1"/>
</dbReference>
<reference evidence="4" key="1">
    <citation type="journal article" date="2019" name="Int. J. Syst. Evol. Microbiol.">
        <title>The Global Catalogue of Microorganisms (GCM) 10K type strain sequencing project: providing services to taxonomists for standard genome sequencing and annotation.</title>
        <authorList>
            <consortium name="The Broad Institute Genomics Platform"/>
            <consortium name="The Broad Institute Genome Sequencing Center for Infectious Disease"/>
            <person name="Wu L."/>
            <person name="Ma J."/>
        </authorList>
    </citation>
    <scope>NUCLEOTIDE SEQUENCE [LARGE SCALE GENOMIC DNA]</scope>
    <source>
        <strain evidence="4">JCM 19134</strain>
    </source>
</reference>
<keyword evidence="4" id="KW-1185">Reference proteome</keyword>
<evidence type="ECO:0000313" key="3">
    <source>
        <dbReference type="EMBL" id="GAA4952574.1"/>
    </source>
</evidence>
<evidence type="ECO:0000256" key="2">
    <source>
        <dbReference type="ARBA" id="ARBA00023002"/>
    </source>
</evidence>
<organism evidence="3 4">
    <name type="scientific">Halioxenophilus aromaticivorans</name>
    <dbReference type="NCBI Taxonomy" id="1306992"/>
    <lineage>
        <taxon>Bacteria</taxon>
        <taxon>Pseudomonadati</taxon>
        <taxon>Pseudomonadota</taxon>
        <taxon>Gammaproteobacteria</taxon>
        <taxon>Alteromonadales</taxon>
        <taxon>Alteromonadaceae</taxon>
        <taxon>Halioxenophilus</taxon>
    </lineage>
</organism>
<accession>A0AAV3U6U4</accession>
<sequence length="253" mass="26456">MDLQLKGKSVLVTGSTKGIGLNIITALANEGCNVGICARNADEVKATVEKMQALGVKAHGEVVDITDSESLEKWVASCAETLGGIDGFVSNASAGGADVEESGWRRNFETDVLATWKSVNAVLPYLEKSSSGSIVALSSTAALEAFAGPVPFGAMKAAMLNYMGNLANQLAPQGIRVNSVSPGPIFIKDGAWDQIKQAMPEVYESTKAAIPFGRLGKAEEVSSQVLLLLSPIAGFTTGANIVIDGSFTKRIQY</sequence>